<dbReference type="InterPro" id="IPR036322">
    <property type="entry name" value="WD40_repeat_dom_sf"/>
</dbReference>
<accession>A0A7R9KZR2</accession>
<evidence type="ECO:0000256" key="5">
    <source>
        <dbReference type="ARBA" id="ARBA00022737"/>
    </source>
</evidence>
<evidence type="ECO:0000256" key="7">
    <source>
        <dbReference type="ARBA" id="ARBA00040154"/>
    </source>
</evidence>
<evidence type="ECO:0000256" key="8">
    <source>
        <dbReference type="PROSITE-ProRule" id="PRU00221"/>
    </source>
</evidence>
<evidence type="ECO:0000256" key="2">
    <source>
        <dbReference type="ARBA" id="ARBA00022490"/>
    </source>
</evidence>
<dbReference type="Gene3D" id="2.130.10.10">
    <property type="entry name" value="YVTN repeat-like/Quinoprotein amine dehydrogenase"/>
    <property type="match status" value="4"/>
</dbReference>
<dbReference type="PROSITE" id="PS50294">
    <property type="entry name" value="WD_REPEATS_REGION"/>
    <property type="match status" value="1"/>
</dbReference>
<comment type="subcellular location">
    <subcellularLocation>
        <location evidence="1">Cytoplasm</location>
    </subcellularLocation>
</comment>
<keyword evidence="3 8" id="KW-0853">WD repeat</keyword>
<dbReference type="EMBL" id="OC865112">
    <property type="protein sequence ID" value="CAD7632174.1"/>
    <property type="molecule type" value="Genomic_DNA"/>
</dbReference>
<dbReference type="EMBL" id="CAJPIZ010010537">
    <property type="protein sequence ID" value="CAG2112604.1"/>
    <property type="molecule type" value="Genomic_DNA"/>
</dbReference>
<dbReference type="GO" id="GO:0005737">
    <property type="term" value="C:cytoplasm"/>
    <property type="evidence" value="ECO:0007669"/>
    <property type="project" value="UniProtKB-SubCell"/>
</dbReference>
<dbReference type="Pfam" id="PF00400">
    <property type="entry name" value="WD40"/>
    <property type="match status" value="3"/>
</dbReference>
<dbReference type="PANTHER" id="PTHR14344">
    <property type="entry name" value="WD REPEAT PROTEIN"/>
    <property type="match status" value="1"/>
</dbReference>
<keyword evidence="10" id="KW-1185">Reference proteome</keyword>
<dbReference type="SMART" id="SM00320">
    <property type="entry name" value="WD40"/>
    <property type="match status" value="7"/>
</dbReference>
<comment type="similarity">
    <text evidence="6">Belongs to the WD repeat WDR6 family.</text>
</comment>
<dbReference type="SUPFAM" id="SSF50978">
    <property type="entry name" value="WD40 repeat-like"/>
    <property type="match status" value="2"/>
</dbReference>
<evidence type="ECO:0000256" key="4">
    <source>
        <dbReference type="ARBA" id="ARBA00022694"/>
    </source>
</evidence>
<gene>
    <name evidence="9" type="ORF">OSB1V03_LOCUS12579</name>
</gene>
<name>A0A7R9KZR2_9ACAR</name>
<keyword evidence="5" id="KW-0677">Repeat</keyword>
<feature type="repeat" description="WD" evidence="8">
    <location>
        <begin position="592"/>
        <end position="606"/>
    </location>
</feature>
<feature type="repeat" description="WD" evidence="8">
    <location>
        <begin position="48"/>
        <end position="80"/>
    </location>
</feature>
<keyword evidence="2" id="KW-0963">Cytoplasm</keyword>
<dbReference type="Proteomes" id="UP000759131">
    <property type="component" value="Unassembled WGS sequence"/>
</dbReference>
<dbReference type="GO" id="GO:0030488">
    <property type="term" value="P:tRNA methylation"/>
    <property type="evidence" value="ECO:0007669"/>
    <property type="project" value="TreeGrafter"/>
</dbReference>
<dbReference type="InterPro" id="IPR015943">
    <property type="entry name" value="WD40/YVTN_repeat-like_dom_sf"/>
</dbReference>
<dbReference type="InterPro" id="IPR001680">
    <property type="entry name" value="WD40_rpt"/>
</dbReference>
<dbReference type="AlphaFoldDB" id="A0A7R9KZR2"/>
<sequence>MKTELLCVSESPKGFVVTSGTVFKQIVIWSSFQTKIEDPFETKLHQRLEGHDGVIFALNYNPTLNLFVSASDDRSVRIWSSLLSSNDNTNPIDFWEKNKFSINHVFYGHLSRIWRVVSVCDPFPLVISVGEDSCVYFWSIDDKKLIQRVDGHRNASVWSLAFDSQSMISFSGGSDSSITRCDVKNIITPFNKQIRHDLQPKQLKFIGTESLAIFCATIGGDFLIMDSNMCSLSDLKITDYNKVFQTYSASDVNEDRNHVVLGSNRHRWPVAGLLYYDLLVVGDRCGSVFVYLTDTEEPIKDFRHLHGSNGVTALKMRPKTNYMYSCGRNGKMFEFVLEDKNCTLLRIYRIFADMEWIGNFCFDPNSGQISYIYGFDSRNFVVWDEREQRFIESIDCGGGHRSWDFVVHRNQFWFCYTKQEKMICFDKPMPKMSTNYDLMITKTSHCKKINCCSLLFTRSLLYFVTAGEENTNSVTIELYLFGHISNISAITCCQNNSDSCYMVSVGGRTQLMLWSIDMRDNQFSDCISNRTKHMKTVSPLDPQIRYLDANMCQISENRYLISTACSDSAFRLYTSFNTSCVLRVYNAFESHIITASNDGTLKIWSLIEGFLDQLLLDDSEDKQIELNSVFETRCHSAGINALDIFRDKNEWQLIVCGEGFEALRYSINSALDSY</sequence>
<evidence type="ECO:0000256" key="3">
    <source>
        <dbReference type="ARBA" id="ARBA00022574"/>
    </source>
</evidence>
<reference evidence="9" key="1">
    <citation type="submission" date="2020-11" db="EMBL/GenBank/DDBJ databases">
        <authorList>
            <person name="Tran Van P."/>
        </authorList>
    </citation>
    <scope>NUCLEOTIDE SEQUENCE</scope>
</reference>
<dbReference type="PROSITE" id="PS50082">
    <property type="entry name" value="WD_REPEATS_2"/>
    <property type="match status" value="2"/>
</dbReference>
<organism evidence="9">
    <name type="scientific">Medioppia subpectinata</name>
    <dbReference type="NCBI Taxonomy" id="1979941"/>
    <lineage>
        <taxon>Eukaryota</taxon>
        <taxon>Metazoa</taxon>
        <taxon>Ecdysozoa</taxon>
        <taxon>Arthropoda</taxon>
        <taxon>Chelicerata</taxon>
        <taxon>Arachnida</taxon>
        <taxon>Acari</taxon>
        <taxon>Acariformes</taxon>
        <taxon>Sarcoptiformes</taxon>
        <taxon>Oribatida</taxon>
        <taxon>Brachypylina</taxon>
        <taxon>Oppioidea</taxon>
        <taxon>Oppiidae</taxon>
        <taxon>Medioppia</taxon>
    </lineage>
</organism>
<evidence type="ECO:0000256" key="1">
    <source>
        <dbReference type="ARBA" id="ARBA00004496"/>
    </source>
</evidence>
<dbReference type="PANTHER" id="PTHR14344:SF3">
    <property type="entry name" value="WD REPEAT-CONTAINING PROTEIN 6"/>
    <property type="match status" value="1"/>
</dbReference>
<evidence type="ECO:0000313" key="10">
    <source>
        <dbReference type="Proteomes" id="UP000759131"/>
    </source>
</evidence>
<evidence type="ECO:0000313" key="9">
    <source>
        <dbReference type="EMBL" id="CAD7632174.1"/>
    </source>
</evidence>
<evidence type="ECO:0000256" key="6">
    <source>
        <dbReference type="ARBA" id="ARBA00038255"/>
    </source>
</evidence>
<keyword evidence="4" id="KW-0819">tRNA processing</keyword>
<proteinExistence type="inferred from homology"/>
<protein>
    <recommendedName>
        <fullName evidence="7">tRNA (34-2'-O)-methyltransferase regulator WDR6</fullName>
    </recommendedName>
</protein>
<dbReference type="InterPro" id="IPR051973">
    <property type="entry name" value="tRNA_Anticodon_Mtase-Reg"/>
</dbReference>
<dbReference type="OrthoDB" id="5594999at2759"/>